<dbReference type="PROSITE" id="PS51214">
    <property type="entry name" value="IBB"/>
    <property type="match status" value="1"/>
</dbReference>
<reference evidence="8" key="2">
    <citation type="submission" date="2025-08" db="UniProtKB">
        <authorList>
            <consortium name="Ensembl"/>
        </authorList>
    </citation>
    <scope>IDENTIFICATION</scope>
</reference>
<comment type="function">
    <text evidence="5">Functions in nuclear protein import.</text>
</comment>
<dbReference type="eggNOG" id="KOG0166">
    <property type="taxonomic scope" value="Eukaryota"/>
</dbReference>
<evidence type="ECO:0000259" key="7">
    <source>
        <dbReference type="PROSITE" id="PS51214"/>
    </source>
</evidence>
<dbReference type="InterPro" id="IPR016024">
    <property type="entry name" value="ARM-type_fold"/>
</dbReference>
<sequence length="516" mass="57434">MSASGIQNERLKKFKYRGRNMGLIRQQRIAVSVELRKAKKEEQILKKRNIFNTLHSLLSENRDNEGNLTLEEIVKGVNGNDPDLCLKATQAVRRMLSRERNPPLSMFIELGLVPKLVTFLSLSCSPNLQFEAAWALTNIASGSSGQTKAVVDSGAIPLLIQLLSSSYLNIREQAVWALGNIAGDGPELRDAIIACNAIPALLSLVSPTLPVSFLRNLTWTLSNLCRNKNPYPCAKAVKQILPVLTELLQHQDPEILSDACWALSYLTEGSNQRINLVVQTGVLPRLIYLMQSPNLTILTPSLRTVGNIVTGTDHQTQMAIEAGVLTVLPQLLHHQKPTVQKEACWTLSNIAAGPSEQIQQLISCGLLPPLVALLKNGDFRVKKEIIWTMANFTSGGTSDQVLELIKAGFLEPLLDLLTIKDSKILLLILDILEHFLQIAEKLGEKEKLCMLIEELGGLDKIEALQFHENSLIFQTSCNLIENYFSEMENLQDQPEIDQEKNTFKFSVEDKNVKFTL</sequence>
<feature type="repeat" description="ARM" evidence="6">
    <location>
        <begin position="111"/>
        <end position="154"/>
    </location>
</feature>
<evidence type="ECO:0000256" key="1">
    <source>
        <dbReference type="ARBA" id="ARBA00010394"/>
    </source>
</evidence>
<dbReference type="SMART" id="SM00185">
    <property type="entry name" value="ARM"/>
    <property type="match status" value="8"/>
</dbReference>
<evidence type="ECO:0000256" key="4">
    <source>
        <dbReference type="ARBA" id="ARBA00022927"/>
    </source>
</evidence>
<dbReference type="InterPro" id="IPR036975">
    <property type="entry name" value="Importin-a_IBB_sf"/>
</dbReference>
<dbReference type="Proteomes" id="UP000002280">
    <property type="component" value="Chromosome 6"/>
</dbReference>
<evidence type="ECO:0000256" key="3">
    <source>
        <dbReference type="ARBA" id="ARBA00022737"/>
    </source>
</evidence>
<dbReference type="InterPro" id="IPR032413">
    <property type="entry name" value="Arm_3"/>
</dbReference>
<dbReference type="GO" id="GO:0005634">
    <property type="term" value="C:nucleus"/>
    <property type="evidence" value="ECO:0000318"/>
    <property type="project" value="GO_Central"/>
</dbReference>
<dbReference type="InterPro" id="IPR011989">
    <property type="entry name" value="ARM-like"/>
</dbReference>
<keyword evidence="2 5" id="KW-0813">Transport</keyword>
<dbReference type="HOGENOM" id="CLU_018084_6_0_1"/>
<dbReference type="OMA" id="HENRQIG"/>
<proteinExistence type="inferred from homology"/>
<dbReference type="Gene3D" id="1.20.5.690">
    <property type="entry name" value="Importin-alpha, importin-beta-binding domain"/>
    <property type="match status" value="1"/>
</dbReference>
<keyword evidence="9" id="KW-1185">Reference proteome</keyword>
<dbReference type="SUPFAM" id="SSF48371">
    <property type="entry name" value="ARM repeat"/>
    <property type="match status" value="1"/>
</dbReference>
<evidence type="ECO:0000256" key="2">
    <source>
        <dbReference type="ARBA" id="ARBA00022448"/>
    </source>
</evidence>
<feature type="repeat" description="ARM" evidence="6">
    <location>
        <begin position="239"/>
        <end position="281"/>
    </location>
</feature>
<dbReference type="Bgee" id="ENSMODG00000001093">
    <property type="expression patterns" value="Expressed in ovary and 2 other cell types or tissues"/>
</dbReference>
<dbReference type="FunCoup" id="F7GHM2">
    <property type="interactions" value="21"/>
</dbReference>
<dbReference type="GO" id="GO:0005737">
    <property type="term" value="C:cytoplasm"/>
    <property type="evidence" value="ECO:0007669"/>
    <property type="project" value="InterPro"/>
</dbReference>
<name>F7GHM2_MONDO</name>
<dbReference type="Gene3D" id="1.25.10.10">
    <property type="entry name" value="Leucine-rich Repeat Variant"/>
    <property type="match status" value="1"/>
</dbReference>
<feature type="repeat" description="ARM" evidence="6">
    <location>
        <begin position="281"/>
        <end position="323"/>
    </location>
</feature>
<dbReference type="KEGG" id="mdo:100015735"/>
<evidence type="ECO:0000256" key="5">
    <source>
        <dbReference type="PIRNR" id="PIRNR005673"/>
    </source>
</evidence>
<keyword evidence="4 5" id="KW-0653">Protein transport</keyword>
<dbReference type="GO" id="GO:0008139">
    <property type="term" value="F:nuclear localization sequence binding"/>
    <property type="evidence" value="ECO:0000318"/>
    <property type="project" value="GO_Central"/>
</dbReference>
<dbReference type="Ensembl" id="ENSMODT00000001327.4">
    <property type="protein sequence ID" value="ENSMODP00000001299.3"/>
    <property type="gene ID" value="ENSMODG00000001093.4"/>
</dbReference>
<evidence type="ECO:0000256" key="6">
    <source>
        <dbReference type="PROSITE-ProRule" id="PRU00259"/>
    </source>
</evidence>
<gene>
    <name evidence="8" type="primary">KPNA7</name>
</gene>
<dbReference type="PIRSF" id="PIRSF005673">
    <property type="entry name" value="Importin_alpha"/>
    <property type="match status" value="1"/>
</dbReference>
<evidence type="ECO:0000313" key="8">
    <source>
        <dbReference type="Ensembl" id="ENSMODP00000001299.3"/>
    </source>
</evidence>
<accession>F7GHM2</accession>
<dbReference type="GO" id="GO:0061608">
    <property type="term" value="F:nuclear import signal receptor activity"/>
    <property type="evidence" value="ECO:0000318"/>
    <property type="project" value="GO_Central"/>
</dbReference>
<dbReference type="GO" id="GO:0006607">
    <property type="term" value="P:NLS-bearing protein import into nucleus"/>
    <property type="evidence" value="ECO:0000318"/>
    <property type="project" value="GO_Central"/>
</dbReference>
<dbReference type="STRING" id="13616.ENSMODP00000001299"/>
<comment type="similarity">
    <text evidence="1 5">Belongs to the importin alpha family.</text>
</comment>
<dbReference type="FunFam" id="1.25.10.10:FF:000009">
    <property type="entry name" value="Importin subunit alpha"/>
    <property type="match status" value="1"/>
</dbReference>
<reference evidence="8" key="3">
    <citation type="submission" date="2025-09" db="UniProtKB">
        <authorList>
            <consortium name="Ensembl"/>
        </authorList>
    </citation>
    <scope>IDENTIFICATION</scope>
</reference>
<keyword evidence="3" id="KW-0677">Repeat</keyword>
<organism evidence="8 9">
    <name type="scientific">Monodelphis domestica</name>
    <name type="common">Gray short-tailed opossum</name>
    <dbReference type="NCBI Taxonomy" id="13616"/>
    <lineage>
        <taxon>Eukaryota</taxon>
        <taxon>Metazoa</taxon>
        <taxon>Chordata</taxon>
        <taxon>Craniata</taxon>
        <taxon>Vertebrata</taxon>
        <taxon>Euteleostomi</taxon>
        <taxon>Mammalia</taxon>
        <taxon>Metatheria</taxon>
        <taxon>Didelphimorphia</taxon>
        <taxon>Didelphidae</taxon>
        <taxon>Monodelphis</taxon>
    </lineage>
</organism>
<dbReference type="RefSeq" id="XP_007498503.1">
    <property type="nucleotide sequence ID" value="XM_007498441.3"/>
</dbReference>
<dbReference type="PANTHER" id="PTHR23316">
    <property type="entry name" value="IMPORTIN ALPHA"/>
    <property type="match status" value="1"/>
</dbReference>
<dbReference type="GeneTree" id="ENSGT01050000244891"/>
<dbReference type="InterPro" id="IPR000225">
    <property type="entry name" value="Armadillo"/>
</dbReference>
<dbReference type="PROSITE" id="PS50176">
    <property type="entry name" value="ARM_REPEAT"/>
    <property type="match status" value="4"/>
</dbReference>
<dbReference type="Pfam" id="PF16186">
    <property type="entry name" value="Arm_3"/>
    <property type="match status" value="1"/>
</dbReference>
<dbReference type="Pfam" id="PF00514">
    <property type="entry name" value="Arm"/>
    <property type="match status" value="7"/>
</dbReference>
<dbReference type="InterPro" id="IPR024931">
    <property type="entry name" value="Importin_alpha"/>
</dbReference>
<reference evidence="8 9" key="1">
    <citation type="journal article" date="2007" name="Nature">
        <title>Genome of the marsupial Monodelphis domestica reveals innovation in non-coding sequences.</title>
        <authorList>
            <person name="Mikkelsen T.S."/>
            <person name="Wakefield M.J."/>
            <person name="Aken B."/>
            <person name="Amemiya C.T."/>
            <person name="Chang J.L."/>
            <person name="Duke S."/>
            <person name="Garber M."/>
            <person name="Gentles A.J."/>
            <person name="Goodstadt L."/>
            <person name="Heger A."/>
            <person name="Jurka J."/>
            <person name="Kamal M."/>
            <person name="Mauceli E."/>
            <person name="Searle S.M."/>
            <person name="Sharpe T."/>
            <person name="Baker M.L."/>
            <person name="Batzer M.A."/>
            <person name="Benos P.V."/>
            <person name="Belov K."/>
            <person name="Clamp M."/>
            <person name="Cook A."/>
            <person name="Cuff J."/>
            <person name="Das R."/>
            <person name="Davidow L."/>
            <person name="Deakin J.E."/>
            <person name="Fazzari M.J."/>
            <person name="Glass J.L."/>
            <person name="Grabherr M."/>
            <person name="Greally J.M."/>
            <person name="Gu W."/>
            <person name="Hore T.A."/>
            <person name="Huttley G.A."/>
            <person name="Kleber M."/>
            <person name="Jirtle R.L."/>
            <person name="Koina E."/>
            <person name="Lee J.T."/>
            <person name="Mahony S."/>
            <person name="Marra M.A."/>
            <person name="Miller R.D."/>
            <person name="Nicholls R.D."/>
            <person name="Oda M."/>
            <person name="Papenfuss A.T."/>
            <person name="Parra Z.E."/>
            <person name="Pollock D.D."/>
            <person name="Ray D.A."/>
            <person name="Schein J.E."/>
            <person name="Speed T.P."/>
            <person name="Thompson K."/>
            <person name="VandeBerg J.L."/>
            <person name="Wade C.M."/>
            <person name="Walker J.A."/>
            <person name="Waters P.D."/>
            <person name="Webber C."/>
            <person name="Weidman J.R."/>
            <person name="Xie X."/>
            <person name="Zody M.C."/>
            <person name="Baldwin J."/>
            <person name="Abdouelleil A."/>
            <person name="Abdulkadir J."/>
            <person name="Abebe A."/>
            <person name="Abera B."/>
            <person name="Abreu J."/>
            <person name="Acer S.C."/>
            <person name="Aftuck L."/>
            <person name="Alexander A."/>
            <person name="An P."/>
            <person name="Anderson E."/>
            <person name="Anderson S."/>
            <person name="Arachi H."/>
            <person name="Azer M."/>
            <person name="Bachantsang P."/>
            <person name="Barry A."/>
            <person name="Bayul T."/>
            <person name="Berlin A."/>
            <person name="Bessette D."/>
            <person name="Bloom T."/>
            <person name="Bloom T."/>
            <person name="Boguslavskiy L."/>
            <person name="Bonnet C."/>
            <person name="Boukhgalter B."/>
            <person name="Bourzgui I."/>
            <person name="Brown A."/>
            <person name="Cahill P."/>
            <person name="Channer S."/>
            <person name="Cheshatsang Y."/>
            <person name="Chuda L."/>
            <person name="Citroen M."/>
            <person name="Collymore A."/>
            <person name="Cooke P."/>
            <person name="Costello M."/>
            <person name="D'Aco K."/>
            <person name="Daza R."/>
            <person name="De Haan G."/>
            <person name="DeGray S."/>
            <person name="DeMaso C."/>
            <person name="Dhargay N."/>
            <person name="Dooley K."/>
            <person name="Dooley E."/>
            <person name="Doricent M."/>
            <person name="Dorje P."/>
            <person name="Dorjee K."/>
            <person name="Dupes A."/>
            <person name="Elong R."/>
            <person name="Falk J."/>
            <person name="Farina A."/>
            <person name="Faro S."/>
            <person name="Ferguson D."/>
            <person name="Fisher S."/>
            <person name="Foley C.D."/>
            <person name="Franke A."/>
            <person name="Friedrich D."/>
            <person name="Gadbois L."/>
            <person name="Gearin G."/>
            <person name="Gearin C.R."/>
            <person name="Giannoukos G."/>
            <person name="Goode T."/>
            <person name="Graham J."/>
            <person name="Grandbois E."/>
            <person name="Grewal S."/>
            <person name="Gyaltsen K."/>
            <person name="Hafez N."/>
            <person name="Hagos B."/>
            <person name="Hall J."/>
            <person name="Henson C."/>
            <person name="Hollinger A."/>
            <person name="Honan T."/>
            <person name="Huard M.D."/>
            <person name="Hughes L."/>
            <person name="Hurhula B."/>
            <person name="Husby M.E."/>
            <person name="Kamat A."/>
            <person name="Kanga B."/>
            <person name="Kashin S."/>
            <person name="Khazanovich D."/>
            <person name="Kisner P."/>
            <person name="Lance K."/>
            <person name="Lara M."/>
            <person name="Lee W."/>
            <person name="Lennon N."/>
            <person name="Letendre F."/>
            <person name="LeVine R."/>
            <person name="Lipovsky A."/>
            <person name="Liu X."/>
            <person name="Liu J."/>
            <person name="Liu S."/>
            <person name="Lokyitsang T."/>
            <person name="Lokyitsang Y."/>
            <person name="Lubonja R."/>
            <person name="Lui A."/>
            <person name="MacDonald P."/>
            <person name="Magnisalis V."/>
            <person name="Maru K."/>
            <person name="Matthews C."/>
            <person name="McCusker W."/>
            <person name="McDonough S."/>
            <person name="Mehta T."/>
            <person name="Meldrim J."/>
            <person name="Meneus L."/>
            <person name="Mihai O."/>
            <person name="Mihalev A."/>
            <person name="Mihova T."/>
            <person name="Mittelman R."/>
            <person name="Mlenga V."/>
            <person name="Montmayeur A."/>
            <person name="Mulrain L."/>
            <person name="Navidi A."/>
            <person name="Naylor J."/>
            <person name="Negash T."/>
            <person name="Nguyen T."/>
            <person name="Nguyen N."/>
            <person name="Nicol R."/>
            <person name="Norbu C."/>
            <person name="Norbu N."/>
            <person name="Novod N."/>
            <person name="O'Neill B."/>
            <person name="Osman S."/>
            <person name="Markiewicz E."/>
            <person name="Oyono O.L."/>
            <person name="Patti C."/>
            <person name="Phunkhang P."/>
            <person name="Pierre F."/>
            <person name="Priest M."/>
            <person name="Raghuraman S."/>
            <person name="Rege F."/>
            <person name="Reyes R."/>
            <person name="Rise C."/>
            <person name="Rogov P."/>
            <person name="Ross K."/>
            <person name="Ryan E."/>
            <person name="Settipalli S."/>
            <person name="Shea T."/>
            <person name="Sherpa N."/>
            <person name="Shi L."/>
            <person name="Shih D."/>
            <person name="Sparrow T."/>
            <person name="Spaulding J."/>
            <person name="Stalker J."/>
            <person name="Stange-Thomann N."/>
            <person name="Stavropoulos S."/>
            <person name="Stone C."/>
            <person name="Strader C."/>
            <person name="Tesfaye S."/>
            <person name="Thomson T."/>
            <person name="Thoulutsang Y."/>
            <person name="Thoulutsang D."/>
            <person name="Topham K."/>
            <person name="Topping I."/>
            <person name="Tsamla T."/>
            <person name="Vassiliev H."/>
            <person name="Vo A."/>
            <person name="Wangchuk T."/>
            <person name="Wangdi T."/>
            <person name="Weiand M."/>
            <person name="Wilkinson J."/>
            <person name="Wilson A."/>
            <person name="Yadav S."/>
            <person name="Young G."/>
            <person name="Yu Q."/>
            <person name="Zembek L."/>
            <person name="Zhong D."/>
            <person name="Zimmer A."/>
            <person name="Zwirko Z."/>
            <person name="Jaffe D.B."/>
            <person name="Alvarez P."/>
            <person name="Brockman W."/>
            <person name="Butler J."/>
            <person name="Chin C."/>
            <person name="Gnerre S."/>
            <person name="MacCallum I."/>
            <person name="Graves J.A."/>
            <person name="Ponting C.P."/>
            <person name="Breen M."/>
            <person name="Samollow P.B."/>
            <person name="Lander E.S."/>
            <person name="Lindblad-Toh K."/>
        </authorList>
    </citation>
    <scope>NUCLEOTIDE SEQUENCE [LARGE SCALE GENOMIC DNA]</scope>
</reference>
<dbReference type="OrthoDB" id="29145at2759"/>
<dbReference type="Pfam" id="PF01749">
    <property type="entry name" value="IBB"/>
    <property type="match status" value="1"/>
</dbReference>
<dbReference type="InParanoid" id="F7GHM2"/>
<dbReference type="CTD" id="402569"/>
<dbReference type="AlphaFoldDB" id="F7GHM2"/>
<dbReference type="InterPro" id="IPR002652">
    <property type="entry name" value="Importin-a_IBB"/>
</dbReference>
<protein>
    <recommendedName>
        <fullName evidence="5">Importin subunit alpha</fullName>
    </recommendedName>
</protein>
<dbReference type="GeneID" id="100015735"/>
<dbReference type="GO" id="GO:0042564">
    <property type="term" value="C:NLS-dependent protein nuclear import complex"/>
    <property type="evidence" value="ECO:0007669"/>
    <property type="project" value="Ensembl"/>
</dbReference>
<feature type="repeat" description="ARM" evidence="6">
    <location>
        <begin position="154"/>
        <end position="182"/>
    </location>
</feature>
<feature type="domain" description="IBB" evidence="7">
    <location>
        <begin position="1"/>
        <end position="57"/>
    </location>
</feature>
<evidence type="ECO:0000313" key="9">
    <source>
        <dbReference type="Proteomes" id="UP000002280"/>
    </source>
</evidence>